<sequence length="150" mass="15963">MAGKQQNVDYNIVDGKLRGRRVGSETQTVTVEDSTRSKITISTENRSVRDTPLAEPEANHPRNQKYDSKGSEHRTTDINRGPGAAARNKGIASGSINDRIGEINFGKSSKEEIEWSLQTGGNINIGIAPGADNEGEKSGSINGGTGAINI</sequence>
<protein>
    <submittedName>
        <fullName evidence="2">Uncharacterized protein</fullName>
    </submittedName>
</protein>
<gene>
    <name evidence="2" type="ORF">SLEP1_g53276</name>
</gene>
<feature type="compositionally biased region" description="Basic and acidic residues" evidence="1">
    <location>
        <begin position="57"/>
        <end position="77"/>
    </location>
</feature>
<evidence type="ECO:0000256" key="1">
    <source>
        <dbReference type="SAM" id="MobiDB-lite"/>
    </source>
</evidence>
<keyword evidence="3" id="KW-1185">Reference proteome</keyword>
<organism evidence="2 3">
    <name type="scientific">Rubroshorea leprosula</name>
    <dbReference type="NCBI Taxonomy" id="152421"/>
    <lineage>
        <taxon>Eukaryota</taxon>
        <taxon>Viridiplantae</taxon>
        <taxon>Streptophyta</taxon>
        <taxon>Embryophyta</taxon>
        <taxon>Tracheophyta</taxon>
        <taxon>Spermatophyta</taxon>
        <taxon>Magnoliopsida</taxon>
        <taxon>eudicotyledons</taxon>
        <taxon>Gunneridae</taxon>
        <taxon>Pentapetalae</taxon>
        <taxon>rosids</taxon>
        <taxon>malvids</taxon>
        <taxon>Malvales</taxon>
        <taxon>Dipterocarpaceae</taxon>
        <taxon>Rubroshorea</taxon>
    </lineage>
</organism>
<proteinExistence type="predicted"/>
<dbReference type="AlphaFoldDB" id="A0AAV5MBA8"/>
<feature type="region of interest" description="Disordered" evidence="1">
    <location>
        <begin position="18"/>
        <end position="92"/>
    </location>
</feature>
<dbReference type="Proteomes" id="UP001054252">
    <property type="component" value="Unassembled WGS sequence"/>
</dbReference>
<reference evidence="2 3" key="1">
    <citation type="journal article" date="2021" name="Commun. Biol.">
        <title>The genome of Shorea leprosula (Dipterocarpaceae) highlights the ecological relevance of drought in aseasonal tropical rainforests.</title>
        <authorList>
            <person name="Ng K.K.S."/>
            <person name="Kobayashi M.J."/>
            <person name="Fawcett J.A."/>
            <person name="Hatakeyama M."/>
            <person name="Paape T."/>
            <person name="Ng C.H."/>
            <person name="Ang C.C."/>
            <person name="Tnah L.H."/>
            <person name="Lee C.T."/>
            <person name="Nishiyama T."/>
            <person name="Sese J."/>
            <person name="O'Brien M.J."/>
            <person name="Copetti D."/>
            <person name="Mohd Noor M.I."/>
            <person name="Ong R.C."/>
            <person name="Putra M."/>
            <person name="Sireger I.Z."/>
            <person name="Indrioko S."/>
            <person name="Kosugi Y."/>
            <person name="Izuno A."/>
            <person name="Isagi Y."/>
            <person name="Lee S.L."/>
            <person name="Shimizu K.K."/>
        </authorList>
    </citation>
    <scope>NUCLEOTIDE SEQUENCE [LARGE SCALE GENOMIC DNA]</scope>
    <source>
        <strain evidence="2">214</strain>
    </source>
</reference>
<feature type="compositionally biased region" description="Gly residues" evidence="1">
    <location>
        <begin position="141"/>
        <end position="150"/>
    </location>
</feature>
<accession>A0AAV5MBA8</accession>
<dbReference type="EMBL" id="BPVZ01000205">
    <property type="protein sequence ID" value="GKV46284.1"/>
    <property type="molecule type" value="Genomic_DNA"/>
</dbReference>
<evidence type="ECO:0000313" key="2">
    <source>
        <dbReference type="EMBL" id="GKV46284.1"/>
    </source>
</evidence>
<comment type="caution">
    <text evidence="2">The sequence shown here is derived from an EMBL/GenBank/DDBJ whole genome shotgun (WGS) entry which is preliminary data.</text>
</comment>
<evidence type="ECO:0000313" key="3">
    <source>
        <dbReference type="Proteomes" id="UP001054252"/>
    </source>
</evidence>
<feature type="region of interest" description="Disordered" evidence="1">
    <location>
        <begin position="128"/>
        <end position="150"/>
    </location>
</feature>
<name>A0AAV5MBA8_9ROSI</name>
<feature type="compositionally biased region" description="Polar residues" evidence="1">
    <location>
        <begin position="24"/>
        <end position="45"/>
    </location>
</feature>